<dbReference type="RefSeq" id="WP_327985217.1">
    <property type="nucleotide sequence ID" value="NZ_CP136426.1"/>
</dbReference>
<feature type="transmembrane region" description="Helical" evidence="1">
    <location>
        <begin position="29"/>
        <end position="51"/>
    </location>
</feature>
<dbReference type="AlphaFoldDB" id="A0AAU0F0N6"/>
<protein>
    <submittedName>
        <fullName evidence="2">Uncharacterized protein</fullName>
    </submittedName>
</protein>
<accession>A0AAU0F0N6</accession>
<evidence type="ECO:0000313" key="3">
    <source>
        <dbReference type="Proteomes" id="UP001432059"/>
    </source>
</evidence>
<proteinExistence type="predicted"/>
<keyword evidence="1" id="KW-1133">Transmembrane helix</keyword>
<keyword evidence="1" id="KW-0472">Membrane</keyword>
<dbReference type="KEGG" id="bpor:BPO_0968"/>
<reference evidence="2" key="1">
    <citation type="submission" date="2023-10" db="EMBL/GenBank/DDBJ databases">
        <title>Characterization and whole genome sequencing of a novel strain of Bergeyella porcorum QD2021 isolated from pig.</title>
        <authorList>
            <person name="Liu G."/>
            <person name="Chen C."/>
            <person name="Han X."/>
        </authorList>
    </citation>
    <scope>NUCLEOTIDE SEQUENCE</scope>
    <source>
        <strain evidence="2">QD2021</strain>
    </source>
</reference>
<dbReference type="EMBL" id="CP136426">
    <property type="protein sequence ID" value="WOC51615.1"/>
    <property type="molecule type" value="Genomic_DNA"/>
</dbReference>
<evidence type="ECO:0000256" key="1">
    <source>
        <dbReference type="SAM" id="Phobius"/>
    </source>
</evidence>
<keyword evidence="1" id="KW-0812">Transmembrane</keyword>
<organism evidence="2 3">
    <name type="scientific">Bergeyella porcorum</name>
    <dbReference type="NCBI Taxonomy" id="1735111"/>
    <lineage>
        <taxon>Bacteria</taxon>
        <taxon>Pseudomonadati</taxon>
        <taxon>Bacteroidota</taxon>
        <taxon>Flavobacteriia</taxon>
        <taxon>Flavobacteriales</taxon>
        <taxon>Weeksellaceae</taxon>
        <taxon>Bergeyella</taxon>
    </lineage>
</organism>
<name>A0AAU0F0N6_9FLAO</name>
<gene>
    <name evidence="2" type="ORF">BPO_0968</name>
</gene>
<sequence>MNEFILIVLVLMFLVLKWNKKLEFLKTRNWQLGILSILSVFFLYHLGVLVLEYFHSQSLNLKIFQMLLLLSAVLVMSIKHFRKKYQN</sequence>
<dbReference type="Proteomes" id="UP001432059">
    <property type="component" value="Chromosome"/>
</dbReference>
<feature type="transmembrane region" description="Helical" evidence="1">
    <location>
        <begin position="63"/>
        <end position="81"/>
    </location>
</feature>
<keyword evidence="3" id="KW-1185">Reference proteome</keyword>
<evidence type="ECO:0000313" key="2">
    <source>
        <dbReference type="EMBL" id="WOC51615.1"/>
    </source>
</evidence>